<comment type="caution">
    <text evidence="1">The sequence shown here is derived from an EMBL/GenBank/DDBJ whole genome shotgun (WGS) entry which is preliminary data.</text>
</comment>
<protein>
    <submittedName>
        <fullName evidence="1">Uncharacterized protein</fullName>
    </submittedName>
</protein>
<proteinExistence type="predicted"/>
<name>A0A9D4TCX8_RHISA</name>
<dbReference type="AlphaFoldDB" id="A0A9D4TCX8"/>
<dbReference type="Proteomes" id="UP000821837">
    <property type="component" value="Unassembled WGS sequence"/>
</dbReference>
<gene>
    <name evidence="1" type="ORF">HPB52_025420</name>
</gene>
<keyword evidence="2" id="KW-1185">Reference proteome</keyword>
<reference evidence="1" key="2">
    <citation type="submission" date="2021-09" db="EMBL/GenBank/DDBJ databases">
        <authorList>
            <person name="Jia N."/>
            <person name="Wang J."/>
            <person name="Shi W."/>
            <person name="Du L."/>
            <person name="Sun Y."/>
            <person name="Zhan W."/>
            <person name="Jiang J."/>
            <person name="Wang Q."/>
            <person name="Zhang B."/>
            <person name="Ji P."/>
            <person name="Sakyi L.B."/>
            <person name="Cui X."/>
            <person name="Yuan T."/>
            <person name="Jiang B."/>
            <person name="Yang W."/>
            <person name="Lam T.T.-Y."/>
            <person name="Chang Q."/>
            <person name="Ding S."/>
            <person name="Wang X."/>
            <person name="Zhu J."/>
            <person name="Ruan X."/>
            <person name="Zhao L."/>
            <person name="Wei J."/>
            <person name="Que T."/>
            <person name="Du C."/>
            <person name="Cheng J."/>
            <person name="Dai P."/>
            <person name="Han X."/>
            <person name="Huang E."/>
            <person name="Gao Y."/>
            <person name="Liu J."/>
            <person name="Shao H."/>
            <person name="Ye R."/>
            <person name="Li L."/>
            <person name="Wei W."/>
            <person name="Wang X."/>
            <person name="Wang C."/>
            <person name="Huo Q."/>
            <person name="Li W."/>
            <person name="Guo W."/>
            <person name="Chen H."/>
            <person name="Chen S."/>
            <person name="Zhou L."/>
            <person name="Zhou L."/>
            <person name="Ni X."/>
            <person name="Tian J."/>
            <person name="Zhou Y."/>
            <person name="Sheng Y."/>
            <person name="Liu T."/>
            <person name="Pan Y."/>
            <person name="Xia L."/>
            <person name="Li J."/>
            <person name="Zhao F."/>
            <person name="Cao W."/>
        </authorList>
    </citation>
    <scope>NUCLEOTIDE SEQUENCE</scope>
    <source>
        <strain evidence="1">Rsan-2018</strain>
        <tissue evidence="1">Larvae</tissue>
    </source>
</reference>
<reference evidence="1" key="1">
    <citation type="journal article" date="2020" name="Cell">
        <title>Large-Scale Comparative Analyses of Tick Genomes Elucidate Their Genetic Diversity and Vector Capacities.</title>
        <authorList>
            <consortium name="Tick Genome and Microbiome Consortium (TIGMIC)"/>
            <person name="Jia N."/>
            <person name="Wang J."/>
            <person name="Shi W."/>
            <person name="Du L."/>
            <person name="Sun Y."/>
            <person name="Zhan W."/>
            <person name="Jiang J.F."/>
            <person name="Wang Q."/>
            <person name="Zhang B."/>
            <person name="Ji P."/>
            <person name="Bell-Sakyi L."/>
            <person name="Cui X.M."/>
            <person name="Yuan T.T."/>
            <person name="Jiang B.G."/>
            <person name="Yang W.F."/>
            <person name="Lam T.T."/>
            <person name="Chang Q.C."/>
            <person name="Ding S.J."/>
            <person name="Wang X.J."/>
            <person name="Zhu J.G."/>
            <person name="Ruan X.D."/>
            <person name="Zhao L."/>
            <person name="Wei J.T."/>
            <person name="Ye R.Z."/>
            <person name="Que T.C."/>
            <person name="Du C.H."/>
            <person name="Zhou Y.H."/>
            <person name="Cheng J.X."/>
            <person name="Dai P.F."/>
            <person name="Guo W.B."/>
            <person name="Han X.H."/>
            <person name="Huang E.J."/>
            <person name="Li L.F."/>
            <person name="Wei W."/>
            <person name="Gao Y.C."/>
            <person name="Liu J.Z."/>
            <person name="Shao H.Z."/>
            <person name="Wang X."/>
            <person name="Wang C.C."/>
            <person name="Yang T.C."/>
            <person name="Huo Q.B."/>
            <person name="Li W."/>
            <person name="Chen H.Y."/>
            <person name="Chen S.E."/>
            <person name="Zhou L.G."/>
            <person name="Ni X.B."/>
            <person name="Tian J.H."/>
            <person name="Sheng Y."/>
            <person name="Liu T."/>
            <person name="Pan Y.S."/>
            <person name="Xia L.Y."/>
            <person name="Li J."/>
            <person name="Zhao F."/>
            <person name="Cao W.C."/>
        </authorList>
    </citation>
    <scope>NUCLEOTIDE SEQUENCE</scope>
    <source>
        <strain evidence="1">Rsan-2018</strain>
    </source>
</reference>
<accession>A0A9D4TCX8</accession>
<sequence length="232" mass="25193">MRHTDGHNVFGAKGDAFSKFRGFRLLGYERLGFHEGRLVRLSLAIGGFSLAAAVRRSLSAYNGNEAADALAKEGHDPRTPITSFARVSDVARLIIARHVRSLQPERGWHRGTLRVCFRGLASTDVRERSSSVYASDAAAPLNASSGFRAAETQRVGSVQRTRPSTTSCCSAPDTMTIAVVCSVPTADWDCHTCAWTNFCSPARNTQNFSSGATLCWIFSAPPICLHAFEARI</sequence>
<evidence type="ECO:0000313" key="2">
    <source>
        <dbReference type="Proteomes" id="UP000821837"/>
    </source>
</evidence>
<evidence type="ECO:0000313" key="1">
    <source>
        <dbReference type="EMBL" id="KAH7985754.1"/>
    </source>
</evidence>
<dbReference type="EMBL" id="JABSTV010000732">
    <property type="protein sequence ID" value="KAH7985754.1"/>
    <property type="molecule type" value="Genomic_DNA"/>
</dbReference>
<organism evidence="1 2">
    <name type="scientific">Rhipicephalus sanguineus</name>
    <name type="common">Brown dog tick</name>
    <name type="synonym">Ixodes sanguineus</name>
    <dbReference type="NCBI Taxonomy" id="34632"/>
    <lineage>
        <taxon>Eukaryota</taxon>
        <taxon>Metazoa</taxon>
        <taxon>Ecdysozoa</taxon>
        <taxon>Arthropoda</taxon>
        <taxon>Chelicerata</taxon>
        <taxon>Arachnida</taxon>
        <taxon>Acari</taxon>
        <taxon>Parasitiformes</taxon>
        <taxon>Ixodida</taxon>
        <taxon>Ixodoidea</taxon>
        <taxon>Ixodidae</taxon>
        <taxon>Rhipicephalinae</taxon>
        <taxon>Rhipicephalus</taxon>
        <taxon>Rhipicephalus</taxon>
    </lineage>
</organism>